<dbReference type="GO" id="GO:0016301">
    <property type="term" value="F:kinase activity"/>
    <property type="evidence" value="ECO:0007669"/>
    <property type="project" value="UniProtKB-KW"/>
</dbReference>
<dbReference type="PANTHER" id="PTHR21599:SF0">
    <property type="entry name" value="GLYCERATE KINASE"/>
    <property type="match status" value="1"/>
</dbReference>
<evidence type="ECO:0000256" key="2">
    <source>
        <dbReference type="ARBA" id="ARBA00022679"/>
    </source>
</evidence>
<proteinExistence type="inferred from homology"/>
<dbReference type="InterPro" id="IPR018197">
    <property type="entry name" value="Glycerate_kinase_RE-like"/>
</dbReference>
<dbReference type="InterPro" id="IPR018193">
    <property type="entry name" value="Glyc_kinase_flavodox-like_fold"/>
</dbReference>
<evidence type="ECO:0000313" key="6">
    <source>
        <dbReference type="Proteomes" id="UP001596527"/>
    </source>
</evidence>
<evidence type="ECO:0000256" key="4">
    <source>
        <dbReference type="SAM" id="MobiDB-lite"/>
    </source>
</evidence>
<dbReference type="InterPro" id="IPR004381">
    <property type="entry name" value="Glycerate_kinase"/>
</dbReference>
<accession>A0ABW2SKW0</accession>
<dbReference type="RefSeq" id="WP_380972165.1">
    <property type="nucleotide sequence ID" value="NZ_JBHTEF010000001.1"/>
</dbReference>
<dbReference type="InterPro" id="IPR036129">
    <property type="entry name" value="Glycerate_kinase_sf"/>
</dbReference>
<dbReference type="EMBL" id="JBHTEF010000001">
    <property type="protein sequence ID" value="MFC7580293.1"/>
    <property type="molecule type" value="Genomic_DNA"/>
</dbReference>
<evidence type="ECO:0000313" key="5">
    <source>
        <dbReference type="EMBL" id="MFC7580293.1"/>
    </source>
</evidence>
<keyword evidence="6" id="KW-1185">Reference proteome</keyword>
<comment type="similarity">
    <text evidence="1">Belongs to the glycerate kinase type-1 family.</text>
</comment>
<protein>
    <submittedName>
        <fullName evidence="5">Glycerate kinase</fullName>
    </submittedName>
</protein>
<dbReference type="PANTHER" id="PTHR21599">
    <property type="entry name" value="GLYCERATE KINASE"/>
    <property type="match status" value="1"/>
</dbReference>
<keyword evidence="3 5" id="KW-0418">Kinase</keyword>
<dbReference type="Gene3D" id="3.40.50.10350">
    <property type="entry name" value="Glycerate kinase, domain 1"/>
    <property type="match status" value="1"/>
</dbReference>
<sequence length="330" mass="33249">MRALIAGHWSGPGGRGGLPASAALALFARGFREAAPGWEAEAIPFGPGAAFAEAVSRAPARGLAPIPVGIEEASTRRAGEQVLGALEAGLVPVVEGGHSIDSDAGLGMLSALSGAELAGDAASIERDVPSALDAARRRLSGRDLVAAASTARPLLGMASVMALGVDLEPRPLQDRDITSALSRVFRSAGPARTALPLAGDPAPGRDPSRLPGSGAAGGAAAMILALGGRLVPTGDLLADVTDLGSRLDLADLVVVAEPLLHSPHLADATLDTVTRAAASRALPVVALGSESSLSAHEAAEWGIHGILVVRDSRDALVEGGRRVARTWART</sequence>
<feature type="region of interest" description="Disordered" evidence="4">
    <location>
        <begin position="194"/>
        <end position="213"/>
    </location>
</feature>
<dbReference type="Pfam" id="PF02595">
    <property type="entry name" value="Gly_kinase"/>
    <property type="match status" value="1"/>
</dbReference>
<reference evidence="6" key="1">
    <citation type="journal article" date="2019" name="Int. J. Syst. Evol. Microbiol.">
        <title>The Global Catalogue of Microorganisms (GCM) 10K type strain sequencing project: providing services to taxonomists for standard genome sequencing and annotation.</title>
        <authorList>
            <consortium name="The Broad Institute Genomics Platform"/>
            <consortium name="The Broad Institute Genome Sequencing Center for Infectious Disease"/>
            <person name="Wu L."/>
            <person name="Ma J."/>
        </authorList>
    </citation>
    <scope>NUCLEOTIDE SEQUENCE [LARGE SCALE GENOMIC DNA]</scope>
    <source>
        <strain evidence="6">CCUG 56698</strain>
    </source>
</reference>
<evidence type="ECO:0000256" key="1">
    <source>
        <dbReference type="ARBA" id="ARBA00006284"/>
    </source>
</evidence>
<name>A0ABW2SKW0_9ACTO</name>
<gene>
    <name evidence="5" type="ORF">ACFQWG_03520</name>
</gene>
<evidence type="ECO:0000256" key="3">
    <source>
        <dbReference type="ARBA" id="ARBA00022777"/>
    </source>
</evidence>
<organism evidence="5 6">
    <name type="scientific">Schaalia naturae</name>
    <dbReference type="NCBI Taxonomy" id="635203"/>
    <lineage>
        <taxon>Bacteria</taxon>
        <taxon>Bacillati</taxon>
        <taxon>Actinomycetota</taxon>
        <taxon>Actinomycetes</taxon>
        <taxon>Actinomycetales</taxon>
        <taxon>Actinomycetaceae</taxon>
        <taxon>Schaalia</taxon>
    </lineage>
</organism>
<dbReference type="SUPFAM" id="SSF110738">
    <property type="entry name" value="Glycerate kinase I"/>
    <property type="match status" value="1"/>
</dbReference>
<dbReference type="Gene3D" id="3.90.1510.10">
    <property type="entry name" value="Glycerate kinase, domain 2"/>
    <property type="match status" value="1"/>
</dbReference>
<comment type="caution">
    <text evidence="5">The sequence shown here is derived from an EMBL/GenBank/DDBJ whole genome shotgun (WGS) entry which is preliminary data.</text>
</comment>
<dbReference type="Proteomes" id="UP001596527">
    <property type="component" value="Unassembled WGS sequence"/>
</dbReference>
<keyword evidence="2" id="KW-0808">Transferase</keyword>